<gene>
    <name evidence="1" type="ORF">Ctob_003835</name>
</gene>
<accession>A0A0M0JNH0</accession>
<name>A0A0M0JNH0_9EUKA</name>
<comment type="caution">
    <text evidence="1">The sequence shown here is derived from an EMBL/GenBank/DDBJ whole genome shotgun (WGS) entry which is preliminary data.</text>
</comment>
<sequence length="339" mass="37989">MGADEIRRDQFVKSVGEGGVITYFMPGNPPPARSTKLPESAMTSLGEIRFGRKDIQAMNVLMCRKLVAALYQVKTDMDQKAEPSKFRQSFASFVPDQFVQLYGKGGSIALEKFSQFAYGVRENRIRLNAKEEKEDEPILYFFWRACHHGVPLDERLPHEDFDFFIELLGILAETAAGEHTLNLAGIGAFWNMFGSMAEIQLPAFVYIQALERRFRENASIEPEMPNTAHPELLSRLKKITLASCAKFWSDSKLTGRRAMLPAPKYKPELLGAHGATFDVFADMLEAAAPQLTEPEMQALYQRAISGDEAGVGSSAVKKVMERVHEENMIRSLFKAGELP</sequence>
<dbReference type="Proteomes" id="UP000037460">
    <property type="component" value="Unassembled WGS sequence"/>
</dbReference>
<evidence type="ECO:0000313" key="1">
    <source>
        <dbReference type="EMBL" id="KOO28129.1"/>
    </source>
</evidence>
<evidence type="ECO:0000313" key="2">
    <source>
        <dbReference type="Proteomes" id="UP000037460"/>
    </source>
</evidence>
<keyword evidence="2" id="KW-1185">Reference proteome</keyword>
<reference evidence="2" key="1">
    <citation type="journal article" date="2015" name="PLoS Genet.">
        <title>Genome Sequence and Transcriptome Analyses of Chrysochromulina tobin: Metabolic Tools for Enhanced Algal Fitness in the Prominent Order Prymnesiales (Haptophyceae).</title>
        <authorList>
            <person name="Hovde B.T."/>
            <person name="Deodato C.R."/>
            <person name="Hunsperger H.M."/>
            <person name="Ryken S.A."/>
            <person name="Yost W."/>
            <person name="Jha R.K."/>
            <person name="Patterson J."/>
            <person name="Monnat R.J. Jr."/>
            <person name="Barlow S.B."/>
            <person name="Starkenburg S.R."/>
            <person name="Cattolico R.A."/>
        </authorList>
    </citation>
    <scope>NUCLEOTIDE SEQUENCE</scope>
    <source>
        <strain evidence="2">CCMP291</strain>
    </source>
</reference>
<proteinExistence type="predicted"/>
<protein>
    <submittedName>
        <fullName evidence="1">Uncharacterized protein</fullName>
    </submittedName>
</protein>
<organism evidence="1 2">
    <name type="scientific">Chrysochromulina tobinii</name>
    <dbReference type="NCBI Taxonomy" id="1460289"/>
    <lineage>
        <taxon>Eukaryota</taxon>
        <taxon>Haptista</taxon>
        <taxon>Haptophyta</taxon>
        <taxon>Prymnesiophyceae</taxon>
        <taxon>Prymnesiales</taxon>
        <taxon>Chrysochromulinaceae</taxon>
        <taxon>Chrysochromulina</taxon>
    </lineage>
</organism>
<dbReference type="EMBL" id="JWZX01002616">
    <property type="protein sequence ID" value="KOO28129.1"/>
    <property type="molecule type" value="Genomic_DNA"/>
</dbReference>
<dbReference type="AlphaFoldDB" id="A0A0M0JNH0"/>